<sequence>MGKPSQHCCDAAMWSAKECNQQHHATTPSAGGQHGHQALTLQRFLNFVRQGSQGPARLERVDEAGGWVKPHR</sequence>
<keyword evidence="2" id="KW-1185">Reference proteome</keyword>
<evidence type="ECO:0000313" key="2">
    <source>
        <dbReference type="Proteomes" id="UP000485058"/>
    </source>
</evidence>
<dbReference type="EMBL" id="BLLF01002902">
    <property type="protein sequence ID" value="GFH25728.1"/>
    <property type="molecule type" value="Genomic_DNA"/>
</dbReference>
<evidence type="ECO:0000313" key="1">
    <source>
        <dbReference type="EMBL" id="GFH25728.1"/>
    </source>
</evidence>
<gene>
    <name evidence="1" type="ORF">HaLaN_23737</name>
</gene>
<protein>
    <submittedName>
        <fullName evidence="1">Uncharacterized protein</fullName>
    </submittedName>
</protein>
<accession>A0A6A0A2I8</accession>
<reference evidence="1 2" key="1">
    <citation type="submission" date="2020-02" db="EMBL/GenBank/DDBJ databases">
        <title>Draft genome sequence of Haematococcus lacustris strain NIES-144.</title>
        <authorList>
            <person name="Morimoto D."/>
            <person name="Nakagawa S."/>
            <person name="Yoshida T."/>
            <person name="Sawayama S."/>
        </authorList>
    </citation>
    <scope>NUCLEOTIDE SEQUENCE [LARGE SCALE GENOMIC DNA]</scope>
    <source>
        <strain evidence="1 2">NIES-144</strain>
    </source>
</reference>
<comment type="caution">
    <text evidence="1">The sequence shown here is derived from an EMBL/GenBank/DDBJ whole genome shotgun (WGS) entry which is preliminary data.</text>
</comment>
<proteinExistence type="predicted"/>
<name>A0A6A0A2I8_HAELA</name>
<organism evidence="1 2">
    <name type="scientific">Haematococcus lacustris</name>
    <name type="common">Green alga</name>
    <name type="synonym">Haematococcus pluvialis</name>
    <dbReference type="NCBI Taxonomy" id="44745"/>
    <lineage>
        <taxon>Eukaryota</taxon>
        <taxon>Viridiplantae</taxon>
        <taxon>Chlorophyta</taxon>
        <taxon>core chlorophytes</taxon>
        <taxon>Chlorophyceae</taxon>
        <taxon>CS clade</taxon>
        <taxon>Chlamydomonadales</taxon>
        <taxon>Haematococcaceae</taxon>
        <taxon>Haematococcus</taxon>
    </lineage>
</organism>
<dbReference type="Proteomes" id="UP000485058">
    <property type="component" value="Unassembled WGS sequence"/>
</dbReference>
<dbReference type="AlphaFoldDB" id="A0A6A0A2I8"/>